<dbReference type="InterPro" id="IPR050256">
    <property type="entry name" value="Glycosyltransferase_2"/>
</dbReference>
<dbReference type="PANTHER" id="PTHR48090">
    <property type="entry name" value="UNDECAPRENYL-PHOSPHATE 4-DEOXY-4-FORMAMIDO-L-ARABINOSE TRANSFERASE-RELATED"/>
    <property type="match status" value="1"/>
</dbReference>
<dbReference type="InterPro" id="IPR029044">
    <property type="entry name" value="Nucleotide-diphossugar_trans"/>
</dbReference>
<dbReference type="PANTHER" id="PTHR48090:SF7">
    <property type="entry name" value="RFBJ PROTEIN"/>
    <property type="match status" value="1"/>
</dbReference>
<dbReference type="InterPro" id="IPR001173">
    <property type="entry name" value="Glyco_trans_2-like"/>
</dbReference>
<reference evidence="2 3" key="1">
    <citation type="journal article" date="2016" name="Nat. Commun.">
        <title>Thousands of microbial genomes shed light on interconnected biogeochemical processes in an aquifer system.</title>
        <authorList>
            <person name="Anantharaman K."/>
            <person name="Brown C.T."/>
            <person name="Hug L.A."/>
            <person name="Sharon I."/>
            <person name="Castelle C.J."/>
            <person name="Probst A.J."/>
            <person name="Thomas B.C."/>
            <person name="Singh A."/>
            <person name="Wilkins M.J."/>
            <person name="Karaoz U."/>
            <person name="Brodie E.L."/>
            <person name="Williams K.H."/>
            <person name="Hubbard S.S."/>
            <person name="Banfield J.F."/>
        </authorList>
    </citation>
    <scope>NUCLEOTIDE SEQUENCE [LARGE SCALE GENOMIC DNA]</scope>
</reference>
<evidence type="ECO:0000313" key="3">
    <source>
        <dbReference type="Proteomes" id="UP000177080"/>
    </source>
</evidence>
<dbReference type="CDD" id="cd04179">
    <property type="entry name" value="DPM_DPG-synthase_like"/>
    <property type="match status" value="1"/>
</dbReference>
<evidence type="ECO:0000313" key="2">
    <source>
        <dbReference type="EMBL" id="OGD04003.1"/>
    </source>
</evidence>
<protein>
    <recommendedName>
        <fullName evidence="1">Glycosyltransferase 2-like domain-containing protein</fullName>
    </recommendedName>
</protein>
<dbReference type="STRING" id="1797259.A2989_01235"/>
<dbReference type="Gene3D" id="3.90.550.10">
    <property type="entry name" value="Spore Coat Polysaccharide Biosynthesis Protein SpsA, Chain A"/>
    <property type="match status" value="1"/>
</dbReference>
<organism evidence="2 3">
    <name type="scientific">Candidatus Amesbacteria bacterium RIFCSPLOWO2_01_FULL_48_25</name>
    <dbReference type="NCBI Taxonomy" id="1797259"/>
    <lineage>
        <taxon>Bacteria</taxon>
        <taxon>Candidatus Amesiibacteriota</taxon>
    </lineage>
</organism>
<comment type="caution">
    <text evidence="2">The sequence shown here is derived from an EMBL/GenBank/DDBJ whole genome shotgun (WGS) entry which is preliminary data.</text>
</comment>
<dbReference type="SUPFAM" id="SSF53448">
    <property type="entry name" value="Nucleotide-diphospho-sugar transferases"/>
    <property type="match status" value="1"/>
</dbReference>
<feature type="domain" description="Glycosyltransferase 2-like" evidence="1">
    <location>
        <begin position="7"/>
        <end position="174"/>
    </location>
</feature>
<dbReference type="Pfam" id="PF00535">
    <property type="entry name" value="Glycos_transf_2"/>
    <property type="match status" value="1"/>
</dbReference>
<accession>A0A1F4ZCG6</accession>
<evidence type="ECO:0000259" key="1">
    <source>
        <dbReference type="Pfam" id="PF00535"/>
    </source>
</evidence>
<dbReference type="AlphaFoldDB" id="A0A1F4ZCG6"/>
<proteinExistence type="predicted"/>
<gene>
    <name evidence="2" type="ORF">A2989_01235</name>
</gene>
<dbReference type="Proteomes" id="UP000177080">
    <property type="component" value="Unassembled WGS sequence"/>
</dbReference>
<sequence length="265" mass="30814">MKKTRLSIIVPAFRKEKTIVADLKRIKKVLNNLRYKTELICVVDGYVDNTFQKATQLTQKEPNIKVVGYQTNRGKGYAIRYGMAKSKGDLIAFIDAGMEISPNSLSMILEHFEWYQADIVVGSKRHPVSKVNWTPKRRLFSLGYQLLTRVLFGLKIKDTQVGLKCYRREVLEKVLPRLIVKKYAFDVEILAVAHHLGFNRMYEAPVEIDFTTDTSTSAAASRHIWDMLVDTAAIFYRLHILRYYDDTNRRQWKFDPDLNFRVNTV</sequence>
<dbReference type="EMBL" id="MEXN01000003">
    <property type="protein sequence ID" value="OGD04003.1"/>
    <property type="molecule type" value="Genomic_DNA"/>
</dbReference>
<name>A0A1F4ZCG6_9BACT</name>